<name>A0AAN8P049_POLSC</name>
<dbReference type="EMBL" id="JAWJWE010000036">
    <property type="protein sequence ID" value="KAK6629644.1"/>
    <property type="molecule type" value="Genomic_DNA"/>
</dbReference>
<evidence type="ECO:0000256" key="1">
    <source>
        <dbReference type="SAM" id="MobiDB-lite"/>
    </source>
</evidence>
<feature type="region of interest" description="Disordered" evidence="1">
    <location>
        <begin position="1"/>
        <end position="36"/>
    </location>
</feature>
<comment type="caution">
    <text evidence="2">The sequence shown here is derived from an EMBL/GenBank/DDBJ whole genome shotgun (WGS) entry which is preliminary data.</text>
</comment>
<feature type="compositionally biased region" description="Basic and acidic residues" evidence="1">
    <location>
        <begin position="8"/>
        <end position="21"/>
    </location>
</feature>
<proteinExistence type="predicted"/>
<sequence>MKGKKKSQRNEGKSNRSEKRSNMAAMTMSQPHHQVCSFGLGGKKTLEAKPPQNDCARVVVGSEIGILTSVGREKLRIVHGRYVRPSMFERKQEKERGEASKVNK</sequence>
<dbReference type="Proteomes" id="UP001372834">
    <property type="component" value="Unassembled WGS sequence"/>
</dbReference>
<accession>A0AAN8P049</accession>
<organism evidence="2 3">
    <name type="scientific">Polyplax serrata</name>
    <name type="common">Common mouse louse</name>
    <dbReference type="NCBI Taxonomy" id="468196"/>
    <lineage>
        <taxon>Eukaryota</taxon>
        <taxon>Metazoa</taxon>
        <taxon>Ecdysozoa</taxon>
        <taxon>Arthropoda</taxon>
        <taxon>Hexapoda</taxon>
        <taxon>Insecta</taxon>
        <taxon>Pterygota</taxon>
        <taxon>Neoptera</taxon>
        <taxon>Paraneoptera</taxon>
        <taxon>Psocodea</taxon>
        <taxon>Troctomorpha</taxon>
        <taxon>Phthiraptera</taxon>
        <taxon>Anoplura</taxon>
        <taxon>Polyplacidae</taxon>
        <taxon>Polyplax</taxon>
    </lineage>
</organism>
<protein>
    <submittedName>
        <fullName evidence="2">Uncharacterized protein</fullName>
    </submittedName>
</protein>
<gene>
    <name evidence="2" type="ORF">RUM43_003461</name>
</gene>
<dbReference type="AlphaFoldDB" id="A0AAN8P049"/>
<evidence type="ECO:0000313" key="3">
    <source>
        <dbReference type="Proteomes" id="UP001372834"/>
    </source>
</evidence>
<evidence type="ECO:0000313" key="2">
    <source>
        <dbReference type="EMBL" id="KAK6629644.1"/>
    </source>
</evidence>
<reference evidence="2 3" key="1">
    <citation type="submission" date="2023-10" db="EMBL/GenBank/DDBJ databases">
        <title>Genomes of two closely related lineages of the louse Polyplax serrata with different host specificities.</title>
        <authorList>
            <person name="Martinu J."/>
            <person name="Tarabai H."/>
            <person name="Stefka J."/>
            <person name="Hypsa V."/>
        </authorList>
    </citation>
    <scope>NUCLEOTIDE SEQUENCE [LARGE SCALE GENOMIC DNA]</scope>
    <source>
        <strain evidence="2">HR10_N</strain>
    </source>
</reference>